<dbReference type="AlphaFoldDB" id="A0A928Z4H9"/>
<organism evidence="5 6">
    <name type="scientific">Romeriopsis navalis LEGE 11480</name>
    <dbReference type="NCBI Taxonomy" id="2777977"/>
    <lineage>
        <taxon>Bacteria</taxon>
        <taxon>Bacillati</taxon>
        <taxon>Cyanobacteriota</taxon>
        <taxon>Cyanophyceae</taxon>
        <taxon>Leptolyngbyales</taxon>
        <taxon>Leptolyngbyaceae</taxon>
        <taxon>Romeriopsis</taxon>
        <taxon>Romeriopsis navalis</taxon>
    </lineage>
</organism>
<evidence type="ECO:0000256" key="3">
    <source>
        <dbReference type="SAM" id="Phobius"/>
    </source>
</evidence>
<keyword evidence="2" id="KW-0326">Glycosidase</keyword>
<proteinExistence type="predicted"/>
<evidence type="ECO:0000256" key="2">
    <source>
        <dbReference type="ARBA" id="ARBA00023295"/>
    </source>
</evidence>
<dbReference type="InterPro" id="IPR013529">
    <property type="entry name" value="Glyco_hydro_42_N"/>
</dbReference>
<dbReference type="EMBL" id="JADEXQ010000032">
    <property type="protein sequence ID" value="MBE9030260.1"/>
    <property type="molecule type" value="Genomic_DNA"/>
</dbReference>
<dbReference type="Proteomes" id="UP000625316">
    <property type="component" value="Unassembled WGS sequence"/>
</dbReference>
<reference evidence="5" key="1">
    <citation type="submission" date="2020-10" db="EMBL/GenBank/DDBJ databases">
        <authorList>
            <person name="Castelo-Branco R."/>
            <person name="Eusebio N."/>
            <person name="Adriana R."/>
            <person name="Vieira A."/>
            <person name="Brugerolle De Fraissinette N."/>
            <person name="Rezende De Castro R."/>
            <person name="Schneider M.P."/>
            <person name="Vasconcelos V."/>
            <person name="Leao P.N."/>
        </authorList>
    </citation>
    <scope>NUCLEOTIDE SEQUENCE</scope>
    <source>
        <strain evidence="5">LEGE 11480</strain>
    </source>
</reference>
<keyword evidence="6" id="KW-1185">Reference proteome</keyword>
<keyword evidence="3" id="KW-0472">Membrane</keyword>
<dbReference type="SUPFAM" id="SSF51445">
    <property type="entry name" value="(Trans)glycosidases"/>
    <property type="match status" value="1"/>
</dbReference>
<dbReference type="InterPro" id="IPR017853">
    <property type="entry name" value="GH"/>
</dbReference>
<keyword evidence="3" id="KW-0812">Transmembrane</keyword>
<dbReference type="Pfam" id="PF02449">
    <property type="entry name" value="Glyco_hydro_42"/>
    <property type="match status" value="1"/>
</dbReference>
<feature type="transmembrane region" description="Helical" evidence="3">
    <location>
        <begin position="12"/>
        <end position="33"/>
    </location>
</feature>
<keyword evidence="3" id="KW-1133">Transmembrane helix</keyword>
<dbReference type="Gene3D" id="3.20.20.80">
    <property type="entry name" value="Glycosidases"/>
    <property type="match status" value="1"/>
</dbReference>
<accession>A0A928Z4H9</accession>
<evidence type="ECO:0000259" key="4">
    <source>
        <dbReference type="Pfam" id="PF02449"/>
    </source>
</evidence>
<dbReference type="GO" id="GO:0009341">
    <property type="term" value="C:beta-galactosidase complex"/>
    <property type="evidence" value="ECO:0007669"/>
    <property type="project" value="InterPro"/>
</dbReference>
<protein>
    <submittedName>
        <fullName evidence="5">Beta-galactosidase</fullName>
    </submittedName>
</protein>
<keyword evidence="1" id="KW-0378">Hydrolase</keyword>
<gene>
    <name evidence="5" type="ORF">IQ266_11010</name>
</gene>
<name>A0A928Z4H9_9CYAN</name>
<dbReference type="GO" id="GO:0004565">
    <property type="term" value="F:beta-galactosidase activity"/>
    <property type="evidence" value="ECO:0007669"/>
    <property type="project" value="InterPro"/>
</dbReference>
<feature type="domain" description="Glycoside hydrolase family 42 N-terminal" evidence="4">
    <location>
        <begin position="100"/>
        <end position="218"/>
    </location>
</feature>
<evidence type="ECO:0000256" key="1">
    <source>
        <dbReference type="ARBA" id="ARBA00022801"/>
    </source>
</evidence>
<evidence type="ECO:0000313" key="6">
    <source>
        <dbReference type="Proteomes" id="UP000625316"/>
    </source>
</evidence>
<evidence type="ECO:0000313" key="5">
    <source>
        <dbReference type="EMBL" id="MBE9030260.1"/>
    </source>
</evidence>
<dbReference type="RefSeq" id="WP_264325084.1">
    <property type="nucleotide sequence ID" value="NZ_JADEXQ010000032.1"/>
</dbReference>
<sequence>MLTCPITRAKKAIYSSNPIIFAIATVFGMKQVLWMRRTQRRRLIKSSVAGFAAALFSHTQPAVVQLAAPTRHQPVSWRSIALGTTFSPLQCYYLGLDFREAFEAICTLGLDQIRLGAYWNVIERQRGQDDFSEIDWLLDRCDQHNVDVVLAVGMKVPRWPEFHFPDWVKDLGDIGAGSQSLDQRSPQVAAAALEFSDRVVQHCRDAPAVKYWQVENEPFTQLEIAGGRFLSPEFVRQEIALVQSRKRNAQKILLTNAIHLPTPHPSEDEPAFWTSVDLADAVGLNVYTKVPTTTAGEYLEPAPEFWRTLQDWQISLRDHEREAWIAEAQAEPWELQKLVAIDQLDYPSATPLRMRTLVHSLCDIGYTNILLWGCEYWYWHKRQGQSLWWWEVKRLVEEVKTQNLPSHRSMDE</sequence>
<dbReference type="GO" id="GO:0005975">
    <property type="term" value="P:carbohydrate metabolic process"/>
    <property type="evidence" value="ECO:0007669"/>
    <property type="project" value="InterPro"/>
</dbReference>
<comment type="caution">
    <text evidence="5">The sequence shown here is derived from an EMBL/GenBank/DDBJ whole genome shotgun (WGS) entry which is preliminary data.</text>
</comment>